<name>A0ABQ6FHG3_9CHLR</name>
<proteinExistence type="predicted"/>
<gene>
    <name evidence="1" type="ORF">KDH_03230</name>
</gene>
<accession>A0ABQ6FHG3</accession>
<evidence type="ECO:0000313" key="1">
    <source>
        <dbReference type="EMBL" id="GLV53469.1"/>
    </source>
</evidence>
<dbReference type="Proteomes" id="UP001344906">
    <property type="component" value="Unassembled WGS sequence"/>
</dbReference>
<organism evidence="1 2">
    <name type="scientific">Dictyobacter halimunensis</name>
    <dbReference type="NCBI Taxonomy" id="3026934"/>
    <lineage>
        <taxon>Bacteria</taxon>
        <taxon>Bacillati</taxon>
        <taxon>Chloroflexota</taxon>
        <taxon>Ktedonobacteria</taxon>
        <taxon>Ktedonobacterales</taxon>
        <taxon>Dictyobacteraceae</taxon>
        <taxon>Dictyobacter</taxon>
    </lineage>
</organism>
<reference evidence="1 2" key="1">
    <citation type="submission" date="2023-02" db="EMBL/GenBank/DDBJ databases">
        <title>Dictyobacter halimunensis sp. nov., a new member of the class Ktedonobacteria from forest soil in a geothermal area.</title>
        <authorList>
            <person name="Rachmania M.K."/>
            <person name="Ningsih F."/>
            <person name="Sakai Y."/>
            <person name="Yabe S."/>
            <person name="Yokota A."/>
            <person name="Sjamsuridzal W."/>
        </authorList>
    </citation>
    <scope>NUCLEOTIDE SEQUENCE [LARGE SCALE GENOMIC DNA]</scope>
    <source>
        <strain evidence="1 2">S3.2.2.5</strain>
    </source>
</reference>
<dbReference type="EMBL" id="BSRI01000001">
    <property type="protein sequence ID" value="GLV53469.1"/>
    <property type="molecule type" value="Genomic_DNA"/>
</dbReference>
<sequence>MYETLTVVYISYQRPLPLCLHHYQQRWAAFLFPLSDPLNGRDSMKGKWEFGIGYVCAESVTWQRMFLYRTMQLLLC</sequence>
<keyword evidence="2" id="KW-1185">Reference proteome</keyword>
<evidence type="ECO:0000313" key="2">
    <source>
        <dbReference type="Proteomes" id="UP001344906"/>
    </source>
</evidence>
<protein>
    <submittedName>
        <fullName evidence="1">Uncharacterized protein</fullName>
    </submittedName>
</protein>
<comment type="caution">
    <text evidence="1">The sequence shown here is derived from an EMBL/GenBank/DDBJ whole genome shotgun (WGS) entry which is preliminary data.</text>
</comment>